<gene>
    <name evidence="9" type="ORF">O3303_13045</name>
</gene>
<dbReference type="RefSeq" id="WP_269558831.1">
    <property type="nucleotide sequence ID" value="NZ_CP114767.1"/>
</dbReference>
<dbReference type="PROSITE" id="PS51007">
    <property type="entry name" value="CYTC"/>
    <property type="match status" value="1"/>
</dbReference>
<keyword evidence="7" id="KW-0472">Membrane</keyword>
<feature type="transmembrane region" description="Helical" evidence="7">
    <location>
        <begin position="48"/>
        <end position="65"/>
    </location>
</feature>
<evidence type="ECO:0000256" key="7">
    <source>
        <dbReference type="SAM" id="Phobius"/>
    </source>
</evidence>
<keyword evidence="1" id="KW-0813">Transport</keyword>
<dbReference type="InterPro" id="IPR036909">
    <property type="entry name" value="Cyt_c-like_dom_sf"/>
</dbReference>
<name>A0ABY7LJX3_9BACT</name>
<keyword evidence="3 6" id="KW-0479">Metal-binding</keyword>
<dbReference type="InterPro" id="IPR008168">
    <property type="entry name" value="Cyt_C_IC"/>
</dbReference>
<feature type="domain" description="Cytochrome c" evidence="8">
    <location>
        <begin position="195"/>
        <end position="270"/>
    </location>
</feature>
<feature type="transmembrane region" description="Helical" evidence="7">
    <location>
        <begin position="101"/>
        <end position="120"/>
    </location>
</feature>
<evidence type="ECO:0000256" key="6">
    <source>
        <dbReference type="PROSITE-ProRule" id="PRU00433"/>
    </source>
</evidence>
<evidence type="ECO:0000313" key="10">
    <source>
        <dbReference type="Proteomes" id="UP001211005"/>
    </source>
</evidence>
<dbReference type="PANTHER" id="PTHR35008:SF4">
    <property type="entry name" value="BLL4482 PROTEIN"/>
    <property type="match status" value="1"/>
</dbReference>
<keyword evidence="7" id="KW-0812">Transmembrane</keyword>
<dbReference type="InterPro" id="IPR051459">
    <property type="entry name" value="Cytochrome_c-type_DH"/>
</dbReference>
<keyword evidence="10" id="KW-1185">Reference proteome</keyword>
<dbReference type="PRINTS" id="PR00605">
    <property type="entry name" value="CYTCHROMECIC"/>
</dbReference>
<keyword evidence="2 6" id="KW-0349">Heme</keyword>
<dbReference type="InterPro" id="IPR009056">
    <property type="entry name" value="Cyt_c-like_dom"/>
</dbReference>
<evidence type="ECO:0000256" key="4">
    <source>
        <dbReference type="ARBA" id="ARBA00022982"/>
    </source>
</evidence>
<evidence type="ECO:0000256" key="3">
    <source>
        <dbReference type="ARBA" id="ARBA00022723"/>
    </source>
</evidence>
<dbReference type="SUPFAM" id="SSF46626">
    <property type="entry name" value="Cytochrome c"/>
    <property type="match status" value="1"/>
</dbReference>
<keyword evidence="4" id="KW-0249">Electron transport</keyword>
<feature type="transmembrane region" description="Helical" evidence="7">
    <location>
        <begin position="6"/>
        <end position="27"/>
    </location>
</feature>
<accession>A0ABY7LJX3</accession>
<protein>
    <submittedName>
        <fullName evidence="9">Cytochrome c</fullName>
    </submittedName>
</protein>
<evidence type="ECO:0000313" key="9">
    <source>
        <dbReference type="EMBL" id="WBA40745.1"/>
    </source>
</evidence>
<evidence type="ECO:0000256" key="1">
    <source>
        <dbReference type="ARBA" id="ARBA00022448"/>
    </source>
</evidence>
<organism evidence="9 10">
    <name type="scientific">Hymenobacter canadensis</name>
    <dbReference type="NCBI Taxonomy" id="2999067"/>
    <lineage>
        <taxon>Bacteria</taxon>
        <taxon>Pseudomonadati</taxon>
        <taxon>Bacteroidota</taxon>
        <taxon>Cytophagia</taxon>
        <taxon>Cytophagales</taxon>
        <taxon>Hymenobacteraceae</taxon>
        <taxon>Hymenobacter</taxon>
    </lineage>
</organism>
<keyword evidence="5 6" id="KW-0408">Iron</keyword>
<keyword evidence="7" id="KW-1133">Transmembrane helix</keyword>
<dbReference type="EMBL" id="CP114767">
    <property type="protein sequence ID" value="WBA40745.1"/>
    <property type="molecule type" value="Genomic_DNA"/>
</dbReference>
<dbReference type="Pfam" id="PF13442">
    <property type="entry name" value="Cytochrome_CBB3"/>
    <property type="match status" value="1"/>
</dbReference>
<dbReference type="Proteomes" id="UP001211005">
    <property type="component" value="Chromosome"/>
</dbReference>
<sequence length="270" mass="28815">MLNIVLWRLHAVVVVLTLLFFLYKLLLLLTDRQEQLRRLRARTRWADSLLLGAGLLTFAAAYVTYTGPKIPWAWVRAVFLMIVALGFVRALRQERRGAARLFLLGLVVSYGLHTYSALVIQGQQQPNVLRQALLGEAPNAAALSGTIPTAAGLPETTATPDADVPIEAASAGLSDADAATIASASDEASATSANPELAAGQALFTKNCVVCHGPDGQRGLNGAHDLTKSNLNTAGRVYLVTNGLGKMPAFQGKLTDAQIQQVVAYSLTLR</sequence>
<dbReference type="PANTHER" id="PTHR35008">
    <property type="entry name" value="BLL4482 PROTEIN-RELATED"/>
    <property type="match status" value="1"/>
</dbReference>
<evidence type="ECO:0000256" key="2">
    <source>
        <dbReference type="ARBA" id="ARBA00022617"/>
    </source>
</evidence>
<reference evidence="9 10" key="1">
    <citation type="submission" date="2022-12" db="EMBL/GenBank/DDBJ databases">
        <title>Hymenobacter canadensis sp. nov. isolated from lake water of the Cambridge Bay, Canada.</title>
        <authorList>
            <person name="Kim W.H."/>
            <person name="Lee Y.M."/>
        </authorList>
    </citation>
    <scope>NUCLEOTIDE SEQUENCE [LARGE SCALE GENOMIC DNA]</scope>
    <source>
        <strain evidence="9 10">PAMC 29467</strain>
    </source>
</reference>
<evidence type="ECO:0000259" key="8">
    <source>
        <dbReference type="PROSITE" id="PS51007"/>
    </source>
</evidence>
<dbReference type="Gene3D" id="1.10.760.10">
    <property type="entry name" value="Cytochrome c-like domain"/>
    <property type="match status" value="1"/>
</dbReference>
<feature type="transmembrane region" description="Helical" evidence="7">
    <location>
        <begin position="71"/>
        <end position="89"/>
    </location>
</feature>
<evidence type="ECO:0000256" key="5">
    <source>
        <dbReference type="ARBA" id="ARBA00023004"/>
    </source>
</evidence>
<proteinExistence type="predicted"/>